<proteinExistence type="predicted"/>
<accession>A0ABY5Y7H3</accession>
<gene>
    <name evidence="2" type="ORF">NYZ99_16055</name>
</gene>
<dbReference type="Gene3D" id="3.10.450.360">
    <property type="match status" value="1"/>
</dbReference>
<dbReference type="EMBL" id="CP104205">
    <property type="protein sequence ID" value="UWX54420.1"/>
    <property type="molecule type" value="Genomic_DNA"/>
</dbReference>
<organism evidence="2 3">
    <name type="scientific">Maribacter litopenaei</name>
    <dbReference type="NCBI Taxonomy" id="2976127"/>
    <lineage>
        <taxon>Bacteria</taxon>
        <taxon>Pseudomonadati</taxon>
        <taxon>Bacteroidota</taxon>
        <taxon>Flavobacteriia</taxon>
        <taxon>Flavobacteriales</taxon>
        <taxon>Flavobacteriaceae</taxon>
        <taxon>Maribacter</taxon>
    </lineage>
</organism>
<dbReference type="Pfam" id="PF11396">
    <property type="entry name" value="PepSY_like"/>
    <property type="match status" value="1"/>
</dbReference>
<protein>
    <submittedName>
        <fullName evidence="2">PepSY-like domain-containing protein</fullName>
    </submittedName>
</protein>
<reference evidence="2" key="1">
    <citation type="submission" date="2022-09" db="EMBL/GenBank/DDBJ databases">
        <title>Maribacter litopenaei sp. nov., isolated from the intestinal tract of the Pacific White Shrimp, Litopenaeus vannamei.</title>
        <authorList>
            <person name="Kim S.Y."/>
            <person name="Hwang C.Y."/>
        </authorList>
    </citation>
    <scope>NUCLEOTIDE SEQUENCE</scope>
    <source>
        <strain evidence="2">HL-LV01</strain>
    </source>
</reference>
<evidence type="ECO:0000259" key="1">
    <source>
        <dbReference type="Pfam" id="PF11396"/>
    </source>
</evidence>
<keyword evidence="3" id="KW-1185">Reference proteome</keyword>
<evidence type="ECO:0000313" key="3">
    <source>
        <dbReference type="Proteomes" id="UP001059209"/>
    </source>
</evidence>
<name>A0ABY5Y7H3_9FLAO</name>
<dbReference type="InterPro" id="IPR021533">
    <property type="entry name" value="PepSY-like"/>
</dbReference>
<dbReference type="PROSITE" id="PS51257">
    <property type="entry name" value="PROKAR_LIPOPROTEIN"/>
    <property type="match status" value="1"/>
</dbReference>
<dbReference type="RefSeq" id="WP_260572279.1">
    <property type="nucleotide sequence ID" value="NZ_CP104205.1"/>
</dbReference>
<feature type="domain" description="Putative beta-lactamase-inhibitor-like PepSY-like" evidence="1">
    <location>
        <begin position="62"/>
        <end position="141"/>
    </location>
</feature>
<dbReference type="SUPFAM" id="SSF160574">
    <property type="entry name" value="BT0923-like"/>
    <property type="match status" value="1"/>
</dbReference>
<evidence type="ECO:0000313" key="2">
    <source>
        <dbReference type="EMBL" id="UWX54420.1"/>
    </source>
</evidence>
<dbReference type="Proteomes" id="UP001059209">
    <property type="component" value="Chromosome"/>
</dbReference>
<sequence length="142" mass="16396">MKLYKMLFSASLILFTGCSNEAKSQVPDEVKASFKAKYPGENDPDWRRDKNGNFESHFKKDGEHYRADFSPNGSWIETESSIKKKDLPKPIIEVIKSNFDEDAIVEIEKVDHNQKGLFYDVEFKIDGKKKDVEFNKDGKIIN</sequence>